<evidence type="ECO:0008006" key="4">
    <source>
        <dbReference type="Google" id="ProtNLM"/>
    </source>
</evidence>
<feature type="region of interest" description="Disordered" evidence="1">
    <location>
        <begin position="101"/>
        <end position="122"/>
    </location>
</feature>
<organism evidence="2 3">
    <name type="scientific">Leucobacter chromiireducens subsp. solipictus</name>
    <dbReference type="NCBI Taxonomy" id="398235"/>
    <lineage>
        <taxon>Bacteria</taxon>
        <taxon>Bacillati</taxon>
        <taxon>Actinomycetota</taxon>
        <taxon>Actinomycetes</taxon>
        <taxon>Micrococcales</taxon>
        <taxon>Microbacteriaceae</taxon>
        <taxon>Leucobacter</taxon>
    </lineage>
</organism>
<sequence length="624" mass="61893">MAHAIGVGRAVVTRRRALTRRRGVRLAVASAVAACALLVQGVGVTNASWTDPEWDRGTIGTTDCGPAATGIASRGEGRVLSGAILGADLDTLLAARGVSVTNTGSRDRHTPSSAQPVPGSPQGWADPLNVALLNDALALELTSALQLPLGAGTGAAGQFGQAENRGRAAAASGYLTSGGGINLDGAPAGYPNLATLRLSQVLGSLNHPLGTLIPGITDVSLTAGAVAGRADLDACDAAWTGLRSGASGNLSRNYLTSHLSLDLTSPTVGALVTGVTNTVTTLETTVNGIAGNAGVTNAIASGVTGLLNGLIGGNSSSLSLGNITVGPVTATVNTAPLRTFIAAPFGDPGGILTVRPGNGTISVNTTALLAAAYPGSYGNGLNGLAPNTNPLADPAVLTTLTNVLTQTLSAWVASVNTMLTQTINGIAVNAAVVIDLRAKLLITPWIHIGTIQASTSGTLAQLLTPGNTSTTASLTLLKDLGLVADLVNGLLKPVLNSLVTGLIGGLGGVVGNAIEAVLGTLRVLPVAVSALATPIITAVTTLYSRLFLSGIVALTVNAQNDPFTGGPEPPDWAALPTGRYDVAALRIGVLDALGGLGVRLYLGRASVGPGCTAAQAAGGGCAGY</sequence>
<name>A0ABS1SIF8_9MICO</name>
<dbReference type="Proteomes" id="UP001645859">
    <property type="component" value="Unassembled WGS sequence"/>
</dbReference>
<dbReference type="EMBL" id="QYAC01000007">
    <property type="protein sequence ID" value="MBL3680351.1"/>
    <property type="molecule type" value="Genomic_DNA"/>
</dbReference>
<dbReference type="InterPro" id="IPR047900">
    <property type="entry name" value="Choice_anch_G"/>
</dbReference>
<proteinExistence type="predicted"/>
<evidence type="ECO:0000313" key="2">
    <source>
        <dbReference type="EMBL" id="MBL3680351.1"/>
    </source>
</evidence>
<protein>
    <recommendedName>
        <fullName evidence="4">Choice-of-anchor G family protein</fullName>
    </recommendedName>
</protein>
<dbReference type="NCBIfam" id="NF033766">
    <property type="entry name" value="choice_anch_G"/>
    <property type="match status" value="1"/>
</dbReference>
<accession>A0ABS1SIF8</accession>
<evidence type="ECO:0000256" key="1">
    <source>
        <dbReference type="SAM" id="MobiDB-lite"/>
    </source>
</evidence>
<comment type="caution">
    <text evidence="2">The sequence shown here is derived from an EMBL/GenBank/DDBJ whole genome shotgun (WGS) entry which is preliminary data.</text>
</comment>
<gene>
    <name evidence="2" type="ORF">D3230_13790</name>
</gene>
<reference evidence="2 3" key="1">
    <citation type="submission" date="2018-09" db="EMBL/GenBank/DDBJ databases">
        <title>Comparative genomics of Leucobacter spp.</title>
        <authorList>
            <person name="Reis A.C."/>
            <person name="Kolvenbach B.A."/>
            <person name="Corvini P.F.X."/>
            <person name="Nunes O.C."/>
        </authorList>
    </citation>
    <scope>NUCLEOTIDE SEQUENCE [LARGE SCALE GENOMIC DNA]</scope>
    <source>
        <strain evidence="2 3">TAN 31504</strain>
    </source>
</reference>
<keyword evidence="3" id="KW-1185">Reference proteome</keyword>
<evidence type="ECO:0000313" key="3">
    <source>
        <dbReference type="Proteomes" id="UP001645859"/>
    </source>
</evidence>